<dbReference type="GO" id="GO:0005198">
    <property type="term" value="F:structural molecule activity"/>
    <property type="evidence" value="ECO:0007669"/>
    <property type="project" value="InterPro"/>
</dbReference>
<dbReference type="InterPro" id="IPR016025">
    <property type="entry name" value="Clathrin_H-chain_N"/>
</dbReference>
<proteinExistence type="predicted"/>
<keyword evidence="2" id="KW-1185">Reference proteome</keyword>
<dbReference type="AlphaFoldDB" id="A0A9N9KFS8"/>
<dbReference type="GO" id="GO:0030130">
    <property type="term" value="C:clathrin coat of trans-Golgi network vesicle"/>
    <property type="evidence" value="ECO:0007669"/>
    <property type="project" value="InterPro"/>
</dbReference>
<dbReference type="GO" id="GO:0016192">
    <property type="term" value="P:vesicle-mediated transport"/>
    <property type="evidence" value="ECO:0007669"/>
    <property type="project" value="InterPro"/>
</dbReference>
<accession>A0A9N9KFS8</accession>
<evidence type="ECO:0000313" key="2">
    <source>
        <dbReference type="Proteomes" id="UP000789405"/>
    </source>
</evidence>
<gene>
    <name evidence="1" type="ORF">DERYTH_LOCUS28255</name>
</gene>
<dbReference type="SUPFAM" id="SSF50989">
    <property type="entry name" value="Clathrin heavy-chain terminal domain"/>
    <property type="match status" value="1"/>
</dbReference>
<feature type="non-terminal residue" evidence="1">
    <location>
        <position position="53"/>
    </location>
</feature>
<reference evidence="1" key="1">
    <citation type="submission" date="2021-06" db="EMBL/GenBank/DDBJ databases">
        <authorList>
            <person name="Kallberg Y."/>
            <person name="Tangrot J."/>
            <person name="Rosling A."/>
        </authorList>
    </citation>
    <scope>NUCLEOTIDE SEQUENCE</scope>
    <source>
        <strain evidence="1">MA453B</strain>
    </source>
</reference>
<dbReference type="GO" id="GO:0030132">
    <property type="term" value="C:clathrin coat of coated pit"/>
    <property type="evidence" value="ECO:0007669"/>
    <property type="project" value="InterPro"/>
</dbReference>
<name>A0A9N9KFS8_9GLOM</name>
<dbReference type="OrthoDB" id="2113814at2759"/>
<dbReference type="Proteomes" id="UP000789405">
    <property type="component" value="Unassembled WGS sequence"/>
</dbReference>
<dbReference type="GO" id="GO:0006886">
    <property type="term" value="P:intracellular protein transport"/>
    <property type="evidence" value="ECO:0007669"/>
    <property type="project" value="InterPro"/>
</dbReference>
<feature type="non-terminal residue" evidence="1">
    <location>
        <position position="1"/>
    </location>
</feature>
<sequence>TGMCIYVSRVSPTTIFTSVPEEIDGGIVGVNRSGQRNDLPGIEDICSDDTDIS</sequence>
<dbReference type="EMBL" id="CAJVPY010069406">
    <property type="protein sequence ID" value="CAG8827273.1"/>
    <property type="molecule type" value="Genomic_DNA"/>
</dbReference>
<organism evidence="1 2">
    <name type="scientific">Dentiscutata erythropus</name>
    <dbReference type="NCBI Taxonomy" id="1348616"/>
    <lineage>
        <taxon>Eukaryota</taxon>
        <taxon>Fungi</taxon>
        <taxon>Fungi incertae sedis</taxon>
        <taxon>Mucoromycota</taxon>
        <taxon>Glomeromycotina</taxon>
        <taxon>Glomeromycetes</taxon>
        <taxon>Diversisporales</taxon>
        <taxon>Gigasporaceae</taxon>
        <taxon>Dentiscutata</taxon>
    </lineage>
</organism>
<comment type="caution">
    <text evidence="1">The sequence shown here is derived from an EMBL/GenBank/DDBJ whole genome shotgun (WGS) entry which is preliminary data.</text>
</comment>
<protein>
    <submittedName>
        <fullName evidence="1">16152_t:CDS:1</fullName>
    </submittedName>
</protein>
<dbReference type="Gene3D" id="2.130.10.110">
    <property type="entry name" value="Clathrin heavy-chain terminal domain"/>
    <property type="match status" value="1"/>
</dbReference>
<evidence type="ECO:0000313" key="1">
    <source>
        <dbReference type="EMBL" id="CAG8827273.1"/>
    </source>
</evidence>